<feature type="compositionally biased region" description="Basic and acidic residues" evidence="2">
    <location>
        <begin position="35"/>
        <end position="50"/>
    </location>
</feature>
<reference evidence="5" key="1">
    <citation type="journal article" date="2015" name="PLoS Genet.">
        <title>Genome Sequence and Transcriptome Analyses of Chrysochromulina tobin: Metabolic Tools for Enhanced Algal Fitness in the Prominent Order Prymnesiales (Haptophyceae).</title>
        <authorList>
            <person name="Hovde B.T."/>
            <person name="Deodato C.R."/>
            <person name="Hunsperger H.M."/>
            <person name="Ryken S.A."/>
            <person name="Yost W."/>
            <person name="Jha R.K."/>
            <person name="Patterson J."/>
            <person name="Monnat R.J. Jr."/>
            <person name="Barlow S.B."/>
            <person name="Starkenburg S.R."/>
            <person name="Cattolico R.A."/>
        </authorList>
    </citation>
    <scope>NUCLEOTIDE SEQUENCE</scope>
    <source>
        <strain evidence="5">CCMP291</strain>
    </source>
</reference>
<evidence type="ECO:0000313" key="5">
    <source>
        <dbReference type="Proteomes" id="UP000037460"/>
    </source>
</evidence>
<organism evidence="4 5">
    <name type="scientific">Chrysochromulina tobinii</name>
    <dbReference type="NCBI Taxonomy" id="1460289"/>
    <lineage>
        <taxon>Eukaryota</taxon>
        <taxon>Haptista</taxon>
        <taxon>Haptophyta</taxon>
        <taxon>Prymnesiophyceae</taxon>
        <taxon>Prymnesiales</taxon>
        <taxon>Chrysochromulinaceae</taxon>
        <taxon>Chrysochromulina</taxon>
    </lineage>
</organism>
<keyword evidence="5" id="KW-1185">Reference proteome</keyword>
<protein>
    <recommendedName>
        <fullName evidence="3">ELM2 domain-containing protein</fullName>
    </recommendedName>
</protein>
<dbReference type="InterPro" id="IPR000949">
    <property type="entry name" value="ELM2_dom"/>
</dbReference>
<evidence type="ECO:0000256" key="2">
    <source>
        <dbReference type="SAM" id="MobiDB-lite"/>
    </source>
</evidence>
<name>A0A0M0JNG5_9EUKA</name>
<sequence length="306" mass="33182">MPEPKPTNVPPRDPSIGKHGKPKRPSGKHKPRSGKRTERPVEVVKEDKANVSRSGRSVKTPSKFKEPERPALQHHMRLQLSPNSRKRTGASDEPARPTPKSARSGARRPRSAAGEDDPGEEEPAASATYGYEAACISIGDDFQAEVLPAPVPSTCFERGDTLVWSATRMGAAGMGGIALDAYLAKSLALVGGPPQQPPTQTSAQQDFPIELALAALHACGGDAAAALAQLQRSSGGSGETWSKVEERHLHAALARSKTVDLRSVRDYVKTKDLKAVVRYFYVVDGERKKEHRDKERERYDLEQAAT</sequence>
<feature type="region of interest" description="Disordered" evidence="2">
    <location>
        <begin position="1"/>
        <end position="125"/>
    </location>
</feature>
<accession>A0A0M0JNG5</accession>
<feature type="compositionally biased region" description="Acidic residues" evidence="2">
    <location>
        <begin position="114"/>
        <end position="123"/>
    </location>
</feature>
<evidence type="ECO:0000259" key="3">
    <source>
        <dbReference type="PROSITE" id="PS51156"/>
    </source>
</evidence>
<feature type="compositionally biased region" description="Polar residues" evidence="2">
    <location>
        <begin position="51"/>
        <end position="60"/>
    </location>
</feature>
<gene>
    <name evidence="4" type="ORF">Ctob_010903</name>
</gene>
<dbReference type="Proteomes" id="UP000037460">
    <property type="component" value="Unassembled WGS sequence"/>
</dbReference>
<dbReference type="AlphaFoldDB" id="A0A0M0JNG5"/>
<proteinExistence type="predicted"/>
<comment type="caution">
    <text evidence="4">The sequence shown here is derived from an EMBL/GenBank/DDBJ whole genome shotgun (WGS) entry which is preliminary data.</text>
</comment>
<dbReference type="EMBL" id="JWZX01002617">
    <property type="protein sequence ID" value="KOO28124.1"/>
    <property type="molecule type" value="Genomic_DNA"/>
</dbReference>
<dbReference type="PROSITE" id="PS51156">
    <property type="entry name" value="ELM2"/>
    <property type="match status" value="1"/>
</dbReference>
<feature type="domain" description="ELM2" evidence="3">
    <location>
        <begin position="134"/>
        <end position="234"/>
    </location>
</feature>
<feature type="compositionally biased region" description="Pro residues" evidence="2">
    <location>
        <begin position="1"/>
        <end position="13"/>
    </location>
</feature>
<evidence type="ECO:0000256" key="1">
    <source>
        <dbReference type="ARBA" id="ARBA00023242"/>
    </source>
</evidence>
<evidence type="ECO:0000313" key="4">
    <source>
        <dbReference type="EMBL" id="KOO28124.1"/>
    </source>
</evidence>
<feature type="compositionally biased region" description="Basic residues" evidence="2">
    <location>
        <begin position="18"/>
        <end position="34"/>
    </location>
</feature>
<keyword evidence="1" id="KW-0539">Nucleus</keyword>